<feature type="domain" description="Reverse transcriptase zinc-binding" evidence="2">
    <location>
        <begin position="89"/>
        <end position="162"/>
    </location>
</feature>
<feature type="region of interest" description="Disordered" evidence="1">
    <location>
        <begin position="322"/>
        <end position="341"/>
    </location>
</feature>
<organism evidence="3 4">
    <name type="scientific">Riccia sorocarpa</name>
    <dbReference type="NCBI Taxonomy" id="122646"/>
    <lineage>
        <taxon>Eukaryota</taxon>
        <taxon>Viridiplantae</taxon>
        <taxon>Streptophyta</taxon>
        <taxon>Embryophyta</taxon>
        <taxon>Marchantiophyta</taxon>
        <taxon>Marchantiopsida</taxon>
        <taxon>Marchantiidae</taxon>
        <taxon>Marchantiales</taxon>
        <taxon>Ricciaceae</taxon>
        <taxon>Riccia</taxon>
    </lineage>
</organism>
<reference evidence="3 4" key="1">
    <citation type="submission" date="2024-09" db="EMBL/GenBank/DDBJ databases">
        <title>Chromosome-scale assembly of Riccia sorocarpa.</title>
        <authorList>
            <person name="Paukszto L."/>
        </authorList>
    </citation>
    <scope>NUCLEOTIDE SEQUENCE [LARGE SCALE GENOMIC DNA]</scope>
    <source>
        <strain evidence="3">LP-2024</strain>
        <tissue evidence="3">Aerial parts of the thallus</tissue>
    </source>
</reference>
<accession>A0ABD3GDI8</accession>
<dbReference type="InterPro" id="IPR026960">
    <property type="entry name" value="RVT-Znf"/>
</dbReference>
<dbReference type="Proteomes" id="UP001633002">
    <property type="component" value="Unassembled WGS sequence"/>
</dbReference>
<comment type="caution">
    <text evidence="3">The sequence shown here is derived from an EMBL/GenBank/DDBJ whole genome shotgun (WGS) entry which is preliminary data.</text>
</comment>
<dbReference type="AlphaFoldDB" id="A0ABD3GDI8"/>
<proteinExistence type="predicted"/>
<evidence type="ECO:0000313" key="4">
    <source>
        <dbReference type="Proteomes" id="UP001633002"/>
    </source>
</evidence>
<keyword evidence="4" id="KW-1185">Reference proteome</keyword>
<name>A0ABD3GDI8_9MARC</name>
<evidence type="ECO:0000313" key="3">
    <source>
        <dbReference type="EMBL" id="KAL3676160.1"/>
    </source>
</evidence>
<evidence type="ECO:0000259" key="2">
    <source>
        <dbReference type="Pfam" id="PF13966"/>
    </source>
</evidence>
<dbReference type="Pfam" id="PF13966">
    <property type="entry name" value="zf-RVT"/>
    <property type="match status" value="1"/>
</dbReference>
<feature type="region of interest" description="Disordered" evidence="1">
    <location>
        <begin position="228"/>
        <end position="271"/>
    </location>
</feature>
<gene>
    <name evidence="3" type="ORF">R1sor_026108</name>
</gene>
<dbReference type="EMBL" id="JBJQOH010000008">
    <property type="protein sequence ID" value="KAL3676160.1"/>
    <property type="molecule type" value="Genomic_DNA"/>
</dbReference>
<sequence>MQDLKRLADHGRIQGQERMGETLQEEIITFFRWVRRIQVTDLPLQECSGWRWITSEGTRPRKGWNHETKWWKSLLGTETNSTDKLSRRWEAGLREHEWNKVWNLTWRKPSTVREGFWWWRTLWQGFWTGDKALKATVSNGDCPRCCRHLETVEHLFWTCPSSRTRRNQLLSCFGISTDHESTWLRVKLHAIDQKMNNAALWAVLAELYRTIWRERDATRSFETLTRHESDINVSNDGGSPNTSTEPQDLPPTEAQQHHANARENLDTTEGGGELQLQNVGEWSGRMQLEVNTVETQDSLSTLAPARATLERVMQTDRFELAETASSGAPSSYVGGDGPPLPVLPDCLFPGH</sequence>
<protein>
    <recommendedName>
        <fullName evidence="2">Reverse transcriptase zinc-binding domain-containing protein</fullName>
    </recommendedName>
</protein>
<feature type="compositionally biased region" description="Polar residues" evidence="1">
    <location>
        <begin position="231"/>
        <end position="246"/>
    </location>
</feature>
<evidence type="ECO:0000256" key="1">
    <source>
        <dbReference type="SAM" id="MobiDB-lite"/>
    </source>
</evidence>